<dbReference type="SUPFAM" id="SSF53383">
    <property type="entry name" value="PLP-dependent transferases"/>
    <property type="match status" value="1"/>
</dbReference>
<dbReference type="PIRSF" id="PIRSF001434">
    <property type="entry name" value="CGS"/>
    <property type="match status" value="1"/>
</dbReference>
<evidence type="ECO:0000256" key="1">
    <source>
        <dbReference type="ARBA" id="ARBA00001933"/>
    </source>
</evidence>
<dbReference type="Gene3D" id="3.40.640.10">
    <property type="entry name" value="Type I PLP-dependent aspartate aminotransferase-like (Major domain)"/>
    <property type="match status" value="1"/>
</dbReference>
<reference evidence="8" key="1">
    <citation type="journal article" date="2019" name="Int. J. Syst. Evol. Microbiol.">
        <title>The Global Catalogue of Microorganisms (GCM) 10K type strain sequencing project: providing services to taxonomists for standard genome sequencing and annotation.</title>
        <authorList>
            <consortium name="The Broad Institute Genomics Platform"/>
            <consortium name="The Broad Institute Genome Sequencing Center for Infectious Disease"/>
            <person name="Wu L."/>
            <person name="Ma J."/>
        </authorList>
    </citation>
    <scope>NUCLEOTIDE SEQUENCE [LARGE SCALE GENOMIC DNA]</scope>
    <source>
        <strain evidence="8">CCUG 62793</strain>
    </source>
</reference>
<proteinExistence type="inferred from homology"/>
<keyword evidence="4 5" id="KW-0663">Pyridoxal phosphate</keyword>
<dbReference type="PANTHER" id="PTHR43797">
    <property type="entry name" value="HOMOCYSTEINE/CYSTEINE SYNTHASE"/>
    <property type="match status" value="1"/>
</dbReference>
<dbReference type="CDD" id="cd00614">
    <property type="entry name" value="CGS_like"/>
    <property type="match status" value="1"/>
</dbReference>
<evidence type="ECO:0000256" key="6">
    <source>
        <dbReference type="SAM" id="MobiDB-lite"/>
    </source>
</evidence>
<dbReference type="InterPro" id="IPR006235">
    <property type="entry name" value="OAc-hSer/O-AcSer_sulfhydrylase"/>
</dbReference>
<dbReference type="InterPro" id="IPR000277">
    <property type="entry name" value="Cys/Met-Metab_PyrdxlP-dep_enz"/>
</dbReference>
<evidence type="ECO:0000313" key="7">
    <source>
        <dbReference type="EMBL" id="MFD2318595.1"/>
    </source>
</evidence>
<dbReference type="InterPro" id="IPR015424">
    <property type="entry name" value="PyrdxlP-dep_Trfase"/>
</dbReference>
<evidence type="ECO:0000313" key="8">
    <source>
        <dbReference type="Proteomes" id="UP001597287"/>
    </source>
</evidence>
<protein>
    <submittedName>
        <fullName evidence="7">O-acetylhomoserine aminocarboxypropyltransferase/cysteine synthase family protein</fullName>
    </submittedName>
</protein>
<dbReference type="PANTHER" id="PTHR43797:SF2">
    <property type="entry name" value="HOMOCYSTEINE_CYSTEINE SYNTHASE"/>
    <property type="match status" value="1"/>
</dbReference>
<dbReference type="InterPro" id="IPR015421">
    <property type="entry name" value="PyrdxlP-dep_Trfase_major"/>
</dbReference>
<sequence>MTSATGTESAPHDAASDALWQQDTQALHAGYRGREQQRSAAVPIYQSTSFVFDSAQHGANLFGLVEEGDVYSRTANPTLAVLEQRIAALEGGVAALALASGMAAIDVALATLASAGDHVVVASQLYGGTHNFIAHVLASRGVQSTAVAKDDFQALQRAIGPRTKAVFVESVGNPSGGIADLRQLADISHAAGVALVVDNTVASPLLLRPFDWGADIVVHSATKAIGGHGNVLGGLIVDSGRFDWVAHAGRYPQFSAPEPAYQGFVFTEKFPDRAFIARARAVLLRNCGAALAPHSAFLLLQGLETLGLRQERASRNTLAVIDFLQRHPLVERIHHASQSGHADHALALRQLRGGHVPALLGFELRGGRQAARAFYDALRLFLRLVNIGDSKSLAAIPAETTHSLLSDEELARVGIAPGLVRLSIGIEHPQDLLADLAQALEQAQGHAVLAAEREQDREQNREQDHEQDRDQRLAA</sequence>
<dbReference type="EMBL" id="JBHUIG010000006">
    <property type="protein sequence ID" value="MFD2318595.1"/>
    <property type="molecule type" value="Genomic_DNA"/>
</dbReference>
<name>A0ABW5EKV6_9BURK</name>
<dbReference type="NCBIfam" id="TIGR01326">
    <property type="entry name" value="OAH_OAS_sulfhy"/>
    <property type="match status" value="1"/>
</dbReference>
<keyword evidence="3" id="KW-0808">Transferase</keyword>
<feature type="region of interest" description="Disordered" evidence="6">
    <location>
        <begin position="447"/>
        <end position="475"/>
    </location>
</feature>
<evidence type="ECO:0000256" key="4">
    <source>
        <dbReference type="ARBA" id="ARBA00022898"/>
    </source>
</evidence>
<gene>
    <name evidence="7" type="ORF">ACFSPV_07760</name>
</gene>
<comment type="caution">
    <text evidence="7">The sequence shown here is derived from an EMBL/GenBank/DDBJ whole genome shotgun (WGS) entry which is preliminary data.</text>
</comment>
<dbReference type="Proteomes" id="UP001597287">
    <property type="component" value="Unassembled WGS sequence"/>
</dbReference>
<dbReference type="RefSeq" id="WP_380108548.1">
    <property type="nucleotide sequence ID" value="NZ_JBHSIH010000001.1"/>
</dbReference>
<comment type="similarity">
    <text evidence="2 5">Belongs to the trans-sulfuration enzymes family.</text>
</comment>
<evidence type="ECO:0000256" key="3">
    <source>
        <dbReference type="ARBA" id="ARBA00022679"/>
    </source>
</evidence>
<comment type="cofactor">
    <cofactor evidence="1 5">
        <name>pyridoxal 5'-phosphate</name>
        <dbReference type="ChEBI" id="CHEBI:597326"/>
    </cofactor>
</comment>
<feature type="compositionally biased region" description="Basic and acidic residues" evidence="6">
    <location>
        <begin position="451"/>
        <end position="475"/>
    </location>
</feature>
<dbReference type="InterPro" id="IPR015422">
    <property type="entry name" value="PyrdxlP-dep_Trfase_small"/>
</dbReference>
<evidence type="ECO:0000256" key="2">
    <source>
        <dbReference type="ARBA" id="ARBA00009077"/>
    </source>
</evidence>
<dbReference type="Pfam" id="PF01053">
    <property type="entry name" value="Cys_Met_Meta_PP"/>
    <property type="match status" value="1"/>
</dbReference>
<keyword evidence="8" id="KW-1185">Reference proteome</keyword>
<dbReference type="Gene3D" id="3.90.1150.10">
    <property type="entry name" value="Aspartate Aminotransferase, domain 1"/>
    <property type="match status" value="1"/>
</dbReference>
<evidence type="ECO:0000256" key="5">
    <source>
        <dbReference type="RuleBase" id="RU362118"/>
    </source>
</evidence>
<organism evidence="7 8">
    <name type="scientific">Delftia deserti</name>
    <dbReference type="NCBI Taxonomy" id="1651218"/>
    <lineage>
        <taxon>Bacteria</taxon>
        <taxon>Pseudomonadati</taxon>
        <taxon>Pseudomonadota</taxon>
        <taxon>Betaproteobacteria</taxon>
        <taxon>Burkholderiales</taxon>
        <taxon>Comamonadaceae</taxon>
        <taxon>Delftia</taxon>
    </lineage>
</organism>
<accession>A0ABW5EKV6</accession>